<protein>
    <submittedName>
        <fullName evidence="2">Crp/Fnr family transcriptional regulator</fullName>
    </submittedName>
</protein>
<sequence length="192" mass="22424">MLPGLNKYLHFIQQIYPLSQESLEALAPFLNHKSFVKKDYLVKQGDISNELFIIMSGCVREYFEDAHANEINTWFGIENAIAVSTYSFFSLKPSLTNIQALEDTETIVIRQEDIQKLFNEFHEIERLGRLLAEQYLVQIDEIKIILQTLSAKQRYEYILQHKPELVQRIPLKYLASFLGIKLETLSRVRGQK</sequence>
<dbReference type="InterPro" id="IPR014710">
    <property type="entry name" value="RmlC-like_jellyroll"/>
</dbReference>
<name>A0ABW5J828_9BACT</name>
<dbReference type="RefSeq" id="WP_340235162.1">
    <property type="nucleotide sequence ID" value="NZ_JBBEWC010000003.1"/>
</dbReference>
<feature type="domain" description="Cyclic nucleotide-binding" evidence="1">
    <location>
        <begin position="14"/>
        <end position="126"/>
    </location>
</feature>
<dbReference type="EMBL" id="JBHULC010000008">
    <property type="protein sequence ID" value="MFD2520835.1"/>
    <property type="molecule type" value="Genomic_DNA"/>
</dbReference>
<dbReference type="InterPro" id="IPR018490">
    <property type="entry name" value="cNMP-bd_dom_sf"/>
</dbReference>
<evidence type="ECO:0000313" key="3">
    <source>
        <dbReference type="Proteomes" id="UP001597510"/>
    </source>
</evidence>
<dbReference type="Gene3D" id="2.60.120.10">
    <property type="entry name" value="Jelly Rolls"/>
    <property type="match status" value="1"/>
</dbReference>
<comment type="caution">
    <text evidence="2">The sequence shown here is derived from an EMBL/GenBank/DDBJ whole genome shotgun (WGS) entry which is preliminary data.</text>
</comment>
<reference evidence="3" key="1">
    <citation type="journal article" date="2019" name="Int. J. Syst. Evol. Microbiol.">
        <title>The Global Catalogue of Microorganisms (GCM) 10K type strain sequencing project: providing services to taxonomists for standard genome sequencing and annotation.</title>
        <authorList>
            <consortium name="The Broad Institute Genomics Platform"/>
            <consortium name="The Broad Institute Genome Sequencing Center for Infectious Disease"/>
            <person name="Wu L."/>
            <person name="Ma J."/>
        </authorList>
    </citation>
    <scope>NUCLEOTIDE SEQUENCE [LARGE SCALE GENOMIC DNA]</scope>
    <source>
        <strain evidence="3">KCTC 52344</strain>
    </source>
</reference>
<dbReference type="SUPFAM" id="SSF51206">
    <property type="entry name" value="cAMP-binding domain-like"/>
    <property type="match status" value="1"/>
</dbReference>
<accession>A0ABW5J828</accession>
<dbReference type="InterPro" id="IPR000595">
    <property type="entry name" value="cNMP-bd_dom"/>
</dbReference>
<gene>
    <name evidence="2" type="ORF">ACFSR2_08075</name>
</gene>
<proteinExistence type="predicted"/>
<dbReference type="CDD" id="cd00038">
    <property type="entry name" value="CAP_ED"/>
    <property type="match status" value="1"/>
</dbReference>
<keyword evidence="3" id="KW-1185">Reference proteome</keyword>
<evidence type="ECO:0000259" key="1">
    <source>
        <dbReference type="PROSITE" id="PS50042"/>
    </source>
</evidence>
<evidence type="ECO:0000313" key="2">
    <source>
        <dbReference type="EMBL" id="MFD2520835.1"/>
    </source>
</evidence>
<dbReference type="Proteomes" id="UP001597510">
    <property type="component" value="Unassembled WGS sequence"/>
</dbReference>
<dbReference type="PROSITE" id="PS50042">
    <property type="entry name" value="CNMP_BINDING_3"/>
    <property type="match status" value="1"/>
</dbReference>
<dbReference type="Pfam" id="PF00027">
    <property type="entry name" value="cNMP_binding"/>
    <property type="match status" value="1"/>
</dbReference>
<organism evidence="2 3">
    <name type="scientific">Emticicia soli</name>
    <dbReference type="NCBI Taxonomy" id="2027878"/>
    <lineage>
        <taxon>Bacteria</taxon>
        <taxon>Pseudomonadati</taxon>
        <taxon>Bacteroidota</taxon>
        <taxon>Cytophagia</taxon>
        <taxon>Cytophagales</taxon>
        <taxon>Leadbetterellaceae</taxon>
        <taxon>Emticicia</taxon>
    </lineage>
</organism>